<evidence type="ECO:0000256" key="18">
    <source>
        <dbReference type="PROSITE-ProRule" id="PRU00175"/>
    </source>
</evidence>
<dbReference type="PANTHER" id="PTHR14134:SF2">
    <property type="entry name" value="E3 UBIQUITIN-PROTEIN LIGASE RAD18"/>
    <property type="match status" value="1"/>
</dbReference>
<evidence type="ECO:0000256" key="1">
    <source>
        <dbReference type="ARBA" id="ARBA00000900"/>
    </source>
</evidence>
<dbReference type="InterPro" id="IPR013083">
    <property type="entry name" value="Znf_RING/FYVE/PHD"/>
</dbReference>
<dbReference type="NCBIfam" id="TIGR00599">
    <property type="entry name" value="rad18"/>
    <property type="match status" value="1"/>
</dbReference>
<feature type="compositionally biased region" description="Acidic residues" evidence="21">
    <location>
        <begin position="129"/>
        <end position="140"/>
    </location>
</feature>
<dbReference type="Gene3D" id="3.30.40.10">
    <property type="entry name" value="Zinc/RING finger domain, C3HC4 (zinc finger)"/>
    <property type="match status" value="1"/>
</dbReference>
<dbReference type="InterPro" id="IPR039577">
    <property type="entry name" value="Rad18"/>
</dbReference>
<evidence type="ECO:0000256" key="20">
    <source>
        <dbReference type="RuleBase" id="RU368093"/>
    </source>
</evidence>
<feature type="region of interest" description="Disordered" evidence="21">
    <location>
        <begin position="105"/>
        <end position="156"/>
    </location>
</feature>
<comment type="pathway">
    <text evidence="3 20">Protein modification; protein ubiquitination.</text>
</comment>
<dbReference type="Pfam" id="PF02037">
    <property type="entry name" value="SAP"/>
    <property type="match status" value="1"/>
</dbReference>
<evidence type="ECO:0000256" key="8">
    <source>
        <dbReference type="ARBA" id="ARBA00022723"/>
    </source>
</evidence>
<evidence type="ECO:0000256" key="7">
    <source>
        <dbReference type="ARBA" id="ARBA00022679"/>
    </source>
</evidence>
<dbReference type="InterPro" id="IPR003034">
    <property type="entry name" value="SAP_dom"/>
</dbReference>
<dbReference type="GO" id="GO:0097505">
    <property type="term" value="C:Rad6-Rad18 complex"/>
    <property type="evidence" value="ECO:0007669"/>
    <property type="project" value="TreeGrafter"/>
</dbReference>
<comment type="subunit">
    <text evidence="17 20">Interacts with E2 UBC2, forming a complex with ubiquitin ligase activity.</text>
</comment>
<evidence type="ECO:0000256" key="11">
    <source>
        <dbReference type="ARBA" id="ARBA00022786"/>
    </source>
</evidence>
<dbReference type="EC" id="2.3.2.27" evidence="5 20"/>
<evidence type="ECO:0000313" key="25">
    <source>
        <dbReference type="EMBL" id="OJJ37596.1"/>
    </source>
</evidence>
<feature type="domain" description="RING-type" evidence="22">
    <location>
        <begin position="30"/>
        <end position="68"/>
    </location>
</feature>
<evidence type="ECO:0000256" key="13">
    <source>
        <dbReference type="ARBA" id="ARBA00023125"/>
    </source>
</evidence>
<feature type="compositionally biased region" description="Basic and acidic residues" evidence="21">
    <location>
        <begin position="105"/>
        <end position="115"/>
    </location>
</feature>
<dbReference type="PROSITE" id="PS50089">
    <property type="entry name" value="ZF_RING_2"/>
    <property type="match status" value="1"/>
</dbReference>
<keyword evidence="26" id="KW-1185">Reference proteome</keyword>
<keyword evidence="13 20" id="KW-0238">DNA-binding</keyword>
<dbReference type="UniPathway" id="UPA00143"/>
<dbReference type="GO" id="GO:0003697">
    <property type="term" value="F:single-stranded DNA binding"/>
    <property type="evidence" value="ECO:0007669"/>
    <property type="project" value="UniProtKB-UniRule"/>
</dbReference>
<evidence type="ECO:0000256" key="12">
    <source>
        <dbReference type="ARBA" id="ARBA00022833"/>
    </source>
</evidence>
<dbReference type="STRING" id="1073089.A0A1L9RRK4"/>
<comment type="function">
    <text evidence="16 20">E3 RING-finger protein, member of the UBC2/RAD6 epistasis group. Associates to the E2 ubiquitin conjugating enzyme UBC2/RAD6 to form the UBC2-RAD18 ubiquitin ligase complex involved in postreplicative repair (PRR) of damaged DNA.</text>
</comment>
<evidence type="ECO:0000256" key="10">
    <source>
        <dbReference type="ARBA" id="ARBA00022771"/>
    </source>
</evidence>
<proteinExistence type="inferred from homology"/>
<feature type="compositionally biased region" description="Low complexity" evidence="21">
    <location>
        <begin position="205"/>
        <end position="216"/>
    </location>
</feature>
<feature type="compositionally biased region" description="Polar residues" evidence="21">
    <location>
        <begin position="217"/>
        <end position="234"/>
    </location>
</feature>
<comment type="similarity">
    <text evidence="4 20">Belongs to the RAD18 family.</text>
</comment>
<dbReference type="PROSITE" id="PS00518">
    <property type="entry name" value="ZF_RING_1"/>
    <property type="match status" value="1"/>
</dbReference>
<evidence type="ECO:0000313" key="26">
    <source>
        <dbReference type="Proteomes" id="UP000184383"/>
    </source>
</evidence>
<evidence type="ECO:0000256" key="6">
    <source>
        <dbReference type="ARBA" id="ARBA00015551"/>
    </source>
</evidence>
<keyword evidence="14 19" id="KW-0234">DNA repair</keyword>
<dbReference type="InterPro" id="IPR004580">
    <property type="entry name" value="Rad18_fungi"/>
</dbReference>
<protein>
    <recommendedName>
        <fullName evidence="6 20">Postreplication repair E3 ubiquitin-protein ligase RAD18</fullName>
        <ecNumber evidence="5 20">2.3.2.27</ecNumber>
    </recommendedName>
    <alternativeName>
        <fullName evidence="20">RING-type E3 ubiquitin transferase RAD18</fullName>
    </alternativeName>
</protein>
<feature type="region of interest" description="Disordered" evidence="21">
    <location>
        <begin position="203"/>
        <end position="241"/>
    </location>
</feature>
<dbReference type="OrthoDB" id="9049620at2759"/>
<dbReference type="GO" id="GO:0006301">
    <property type="term" value="P:DNA damage tolerance"/>
    <property type="evidence" value="ECO:0007669"/>
    <property type="project" value="InterPro"/>
</dbReference>
<evidence type="ECO:0000256" key="3">
    <source>
        <dbReference type="ARBA" id="ARBA00004906"/>
    </source>
</evidence>
<name>A0A1L9RRK4_ASPWE</name>
<evidence type="ECO:0000256" key="9">
    <source>
        <dbReference type="ARBA" id="ARBA00022763"/>
    </source>
</evidence>
<organism evidence="25 26">
    <name type="scientific">Aspergillus wentii DTO 134E9</name>
    <dbReference type="NCBI Taxonomy" id="1073089"/>
    <lineage>
        <taxon>Eukaryota</taxon>
        <taxon>Fungi</taxon>
        <taxon>Dikarya</taxon>
        <taxon>Ascomycota</taxon>
        <taxon>Pezizomycotina</taxon>
        <taxon>Eurotiomycetes</taxon>
        <taxon>Eurotiomycetidae</taxon>
        <taxon>Eurotiales</taxon>
        <taxon>Aspergillaceae</taxon>
        <taxon>Aspergillus</taxon>
        <taxon>Aspergillus subgen. Cremei</taxon>
    </lineage>
</organism>
<evidence type="ECO:0000256" key="15">
    <source>
        <dbReference type="ARBA" id="ARBA00023242"/>
    </source>
</evidence>
<accession>A0A1L9RRK4</accession>
<dbReference type="PROSITE" id="PS50800">
    <property type="entry name" value="SAP"/>
    <property type="match status" value="1"/>
</dbReference>
<dbReference type="Proteomes" id="UP000184383">
    <property type="component" value="Unassembled WGS sequence"/>
</dbReference>
<reference evidence="26" key="1">
    <citation type="journal article" date="2017" name="Genome Biol.">
        <title>Comparative genomics reveals high biological diversity and specific adaptations in the industrially and medically important fungal genus Aspergillus.</title>
        <authorList>
            <person name="de Vries R.P."/>
            <person name="Riley R."/>
            <person name="Wiebenga A."/>
            <person name="Aguilar-Osorio G."/>
            <person name="Amillis S."/>
            <person name="Uchima C.A."/>
            <person name="Anderluh G."/>
            <person name="Asadollahi M."/>
            <person name="Askin M."/>
            <person name="Barry K."/>
            <person name="Battaglia E."/>
            <person name="Bayram O."/>
            <person name="Benocci T."/>
            <person name="Braus-Stromeyer S.A."/>
            <person name="Caldana C."/>
            <person name="Canovas D."/>
            <person name="Cerqueira G.C."/>
            <person name="Chen F."/>
            <person name="Chen W."/>
            <person name="Choi C."/>
            <person name="Clum A."/>
            <person name="Dos Santos R.A."/>
            <person name="Damasio A.R."/>
            <person name="Diallinas G."/>
            <person name="Emri T."/>
            <person name="Fekete E."/>
            <person name="Flipphi M."/>
            <person name="Freyberg S."/>
            <person name="Gallo A."/>
            <person name="Gournas C."/>
            <person name="Habgood R."/>
            <person name="Hainaut M."/>
            <person name="Harispe M.L."/>
            <person name="Henrissat B."/>
            <person name="Hilden K.S."/>
            <person name="Hope R."/>
            <person name="Hossain A."/>
            <person name="Karabika E."/>
            <person name="Karaffa L."/>
            <person name="Karanyi Z."/>
            <person name="Krasevec N."/>
            <person name="Kuo A."/>
            <person name="Kusch H."/>
            <person name="LaButti K."/>
            <person name="Lagendijk E.L."/>
            <person name="Lapidus A."/>
            <person name="Levasseur A."/>
            <person name="Lindquist E."/>
            <person name="Lipzen A."/>
            <person name="Logrieco A.F."/>
            <person name="MacCabe A."/>
            <person name="Maekelae M.R."/>
            <person name="Malavazi I."/>
            <person name="Melin P."/>
            <person name="Meyer V."/>
            <person name="Mielnichuk N."/>
            <person name="Miskei M."/>
            <person name="Molnar A.P."/>
            <person name="Mule G."/>
            <person name="Ngan C.Y."/>
            <person name="Orejas M."/>
            <person name="Orosz E."/>
            <person name="Ouedraogo J.P."/>
            <person name="Overkamp K.M."/>
            <person name="Park H.-S."/>
            <person name="Perrone G."/>
            <person name="Piumi F."/>
            <person name="Punt P.J."/>
            <person name="Ram A.F."/>
            <person name="Ramon A."/>
            <person name="Rauscher S."/>
            <person name="Record E."/>
            <person name="Riano-Pachon D.M."/>
            <person name="Robert V."/>
            <person name="Roehrig J."/>
            <person name="Ruller R."/>
            <person name="Salamov A."/>
            <person name="Salih N.S."/>
            <person name="Samson R.A."/>
            <person name="Sandor E."/>
            <person name="Sanguinetti M."/>
            <person name="Schuetze T."/>
            <person name="Sepcic K."/>
            <person name="Shelest E."/>
            <person name="Sherlock G."/>
            <person name="Sophianopoulou V."/>
            <person name="Squina F.M."/>
            <person name="Sun H."/>
            <person name="Susca A."/>
            <person name="Todd R.B."/>
            <person name="Tsang A."/>
            <person name="Unkles S.E."/>
            <person name="van de Wiele N."/>
            <person name="van Rossen-Uffink D."/>
            <person name="Oliveira J.V."/>
            <person name="Vesth T.C."/>
            <person name="Visser J."/>
            <person name="Yu J.-H."/>
            <person name="Zhou M."/>
            <person name="Andersen M.R."/>
            <person name="Archer D.B."/>
            <person name="Baker S.E."/>
            <person name="Benoit I."/>
            <person name="Brakhage A.A."/>
            <person name="Braus G.H."/>
            <person name="Fischer R."/>
            <person name="Frisvad J.C."/>
            <person name="Goldman G.H."/>
            <person name="Houbraken J."/>
            <person name="Oakley B."/>
            <person name="Pocsi I."/>
            <person name="Scazzocchio C."/>
            <person name="Seiboth B."/>
            <person name="vanKuyk P.A."/>
            <person name="Wortman J."/>
            <person name="Dyer P.S."/>
            <person name="Grigoriev I.V."/>
        </authorList>
    </citation>
    <scope>NUCLEOTIDE SEQUENCE [LARGE SCALE GENOMIC DNA]</scope>
    <source>
        <strain evidence="26">DTO 134E9</strain>
    </source>
</reference>
<evidence type="ECO:0000256" key="14">
    <source>
        <dbReference type="ARBA" id="ARBA00023204"/>
    </source>
</evidence>
<evidence type="ECO:0000256" key="5">
    <source>
        <dbReference type="ARBA" id="ARBA00012483"/>
    </source>
</evidence>
<dbReference type="GO" id="GO:0005634">
    <property type="term" value="C:nucleus"/>
    <property type="evidence" value="ECO:0007669"/>
    <property type="project" value="UniProtKB-SubCell"/>
</dbReference>
<feature type="domain" description="SAP" evidence="23">
    <location>
        <begin position="247"/>
        <end position="281"/>
    </location>
</feature>
<dbReference type="GO" id="GO:0061630">
    <property type="term" value="F:ubiquitin protein ligase activity"/>
    <property type="evidence" value="ECO:0007669"/>
    <property type="project" value="UniProtKB-UniRule"/>
</dbReference>
<dbReference type="SMART" id="SM00184">
    <property type="entry name" value="RING"/>
    <property type="match status" value="1"/>
</dbReference>
<comment type="catalytic activity">
    <reaction evidence="1 20">
        <text>S-ubiquitinyl-[E2 ubiquitin-conjugating enzyme]-L-cysteine + [acceptor protein]-L-lysine = [E2 ubiquitin-conjugating enzyme]-L-cysteine + N(6)-ubiquitinyl-[acceptor protein]-L-lysine.</text>
        <dbReference type="EC" id="2.3.2.27"/>
    </reaction>
</comment>
<dbReference type="GO" id="GO:0006513">
    <property type="term" value="P:protein monoubiquitination"/>
    <property type="evidence" value="ECO:0007669"/>
    <property type="project" value="InterPro"/>
</dbReference>
<feature type="domain" description="UBZ4-type" evidence="24">
    <location>
        <begin position="180"/>
        <end position="207"/>
    </location>
</feature>
<keyword evidence="15 20" id="KW-0539">Nucleus</keyword>
<evidence type="ECO:0000256" key="4">
    <source>
        <dbReference type="ARBA" id="ARBA00009506"/>
    </source>
</evidence>
<dbReference type="SMART" id="SM00513">
    <property type="entry name" value="SAP"/>
    <property type="match status" value="1"/>
</dbReference>
<evidence type="ECO:0000256" key="21">
    <source>
        <dbReference type="SAM" id="MobiDB-lite"/>
    </source>
</evidence>
<dbReference type="InterPro" id="IPR001841">
    <property type="entry name" value="Znf_RING"/>
</dbReference>
<dbReference type="RefSeq" id="XP_040691272.1">
    <property type="nucleotide sequence ID" value="XM_040830719.1"/>
</dbReference>
<keyword evidence="7 20" id="KW-0808">Transferase</keyword>
<evidence type="ECO:0000256" key="16">
    <source>
        <dbReference type="ARBA" id="ARBA00054102"/>
    </source>
</evidence>
<feature type="compositionally biased region" description="Polar residues" evidence="21">
    <location>
        <begin position="412"/>
        <end position="429"/>
    </location>
</feature>
<dbReference type="InterPro" id="IPR017907">
    <property type="entry name" value="Znf_RING_CS"/>
</dbReference>
<keyword evidence="10 18" id="KW-0863">Zinc-finger</keyword>
<gene>
    <name evidence="25" type="ORF">ASPWEDRAFT_171065</name>
</gene>
<dbReference type="EMBL" id="KV878211">
    <property type="protein sequence ID" value="OJJ37596.1"/>
    <property type="molecule type" value="Genomic_DNA"/>
</dbReference>
<dbReference type="GO" id="GO:0006281">
    <property type="term" value="P:DNA repair"/>
    <property type="evidence" value="ECO:0007669"/>
    <property type="project" value="UniProtKB-KW"/>
</dbReference>
<keyword evidence="9 19" id="KW-0227">DNA damage</keyword>
<dbReference type="GeneID" id="63746567"/>
<dbReference type="SUPFAM" id="SSF57850">
    <property type="entry name" value="RING/U-box"/>
    <property type="match status" value="1"/>
</dbReference>
<comment type="subcellular location">
    <subcellularLocation>
        <location evidence="2 20">Nucleus</location>
    </subcellularLocation>
</comment>
<dbReference type="PROSITE" id="PS51908">
    <property type="entry name" value="ZF_UBZ4"/>
    <property type="match status" value="1"/>
</dbReference>
<dbReference type="InterPro" id="IPR006642">
    <property type="entry name" value="Rad18_UBZ4"/>
</dbReference>
<dbReference type="Pfam" id="PF13923">
    <property type="entry name" value="zf-C3HC4_2"/>
    <property type="match status" value="1"/>
</dbReference>
<dbReference type="PANTHER" id="PTHR14134">
    <property type="entry name" value="E3 UBIQUITIN-PROTEIN LIGASE RAD18"/>
    <property type="match status" value="1"/>
</dbReference>
<dbReference type="GO" id="GO:0008270">
    <property type="term" value="F:zinc ion binding"/>
    <property type="evidence" value="ECO:0007669"/>
    <property type="project" value="UniProtKB-KW"/>
</dbReference>
<dbReference type="SMART" id="SM00734">
    <property type="entry name" value="ZnF_Rad18"/>
    <property type="match status" value="1"/>
</dbReference>
<evidence type="ECO:0000259" key="22">
    <source>
        <dbReference type="PROSITE" id="PS50089"/>
    </source>
</evidence>
<keyword evidence="12 20" id="KW-0862">Zinc</keyword>
<evidence type="ECO:0000259" key="24">
    <source>
        <dbReference type="PROSITE" id="PS51908"/>
    </source>
</evidence>
<evidence type="ECO:0000256" key="17">
    <source>
        <dbReference type="ARBA" id="ARBA00066140"/>
    </source>
</evidence>
<evidence type="ECO:0000256" key="19">
    <source>
        <dbReference type="PROSITE-ProRule" id="PRU01256"/>
    </source>
</evidence>
<keyword evidence="11 20" id="KW-0833">Ubl conjugation pathway</keyword>
<dbReference type="VEuPathDB" id="FungiDB:ASPWEDRAFT_171065"/>
<dbReference type="FunFam" id="3.30.40.10:FF:000172">
    <property type="entry name" value="E3 ubiquitin-protein ligase RAD18"/>
    <property type="match status" value="1"/>
</dbReference>
<feature type="region of interest" description="Disordered" evidence="21">
    <location>
        <begin position="356"/>
        <end position="383"/>
    </location>
</feature>
<evidence type="ECO:0000259" key="23">
    <source>
        <dbReference type="PROSITE" id="PS50800"/>
    </source>
</evidence>
<sequence length="429" mass="47150">MEHSFDVQDSTDWLDTPLSIVAPLESSLRCQVCKDFFNNPVITSCSHTFCSLCIRRCLSADSKCPACRTSDQETKLRRNWAVQELVEAFTNARSSVLDLARKARDADRDSAEEHLNQPASKKRKVDNAEPVDDGNVADEGSEGRQTRSRSKRIDYSQGSLPAVEVIEDGPDEDYIPEDELVACPICSRKMKNSAVFQHLDSCTGSSAPPAAQKQASFGSLQLNSQGSRSKSNGTMDKPPERLPMINYSLLKDNVLRKKLKDLGIPNWGNRPLLQRRHTEWMNLWNANCDSKAPKTKRDLLHELDVWERTQGGWAASPSSFDPGNKVMNKDFDGAAWSSSHGDDFKRLIANARKKSGAVVQTTKPQASAAPELPESIPAPQQNIQGPIAIGETQKPAELLLNPPSIDGAGADFQTNSSPSNSQEINAHPG</sequence>
<evidence type="ECO:0000256" key="2">
    <source>
        <dbReference type="ARBA" id="ARBA00004123"/>
    </source>
</evidence>
<keyword evidence="8 20" id="KW-0479">Metal-binding</keyword>
<dbReference type="AlphaFoldDB" id="A0A1L9RRK4"/>
<feature type="region of interest" description="Disordered" evidence="21">
    <location>
        <begin position="398"/>
        <end position="429"/>
    </location>
</feature>